<dbReference type="EMBL" id="JAPYYP010000006">
    <property type="protein sequence ID" value="MDA5108224.1"/>
    <property type="molecule type" value="Genomic_DNA"/>
</dbReference>
<keyword evidence="2" id="KW-1185">Reference proteome</keyword>
<proteinExistence type="predicted"/>
<evidence type="ECO:0000313" key="1">
    <source>
        <dbReference type="EMBL" id="MDA5108224.1"/>
    </source>
</evidence>
<name>A0A9X3TP98_9BACL</name>
<accession>A0A9X3TP98</accession>
<gene>
    <name evidence="1" type="ORF">O3V59_07615</name>
</gene>
<reference evidence="1" key="1">
    <citation type="submission" date="2022-12" db="EMBL/GenBank/DDBJ databases">
        <title>Draft genome sequence of the thermophilic strain Brevibacillus thermoruber HT42, isolated from Los Humeros, Puebla, Mexico, with biotechnological potential.</title>
        <authorList>
            <person name="Lara Sanchez J."/>
            <person name="Solis Palacios R."/>
            <person name="Bustos Baena A.S."/>
            <person name="Ruz Baez A.E."/>
            <person name="Espinosa Luna G."/>
            <person name="Oliart Ros R.M."/>
        </authorList>
    </citation>
    <scope>NUCLEOTIDE SEQUENCE</scope>
    <source>
        <strain evidence="1">HT42</strain>
    </source>
</reference>
<evidence type="ECO:0000313" key="2">
    <source>
        <dbReference type="Proteomes" id="UP001151071"/>
    </source>
</evidence>
<sequence>MIRACRSFAEASRFLPFVCLVPRDMIDNWDIAEIHIRPEGEKWATLWYRVQAKTGAFRVKQFFLDLMEPSYPDTCIFQAKGECHAVDGIVFWRGTNYKQRDSYVLSLWKTQIEISIDSGRIDLEEMGRFIAGLQPEDPLRAEEIVNKPFHALSFYIRTGKGQGEISRCRRWTSPNAAGFHPLPVTLPGTWILESVGTADDETQYVYWDEHSKTYALWAIRTKAGGYYPAASWTRNYSPPVVIGRREFYRHPARGTVVHERLDDEQISYVFRGLPATMPQDVDSMFGLSPSSPGGLTG</sequence>
<protein>
    <submittedName>
        <fullName evidence="1">Uncharacterized protein</fullName>
    </submittedName>
</protein>
<dbReference type="AlphaFoldDB" id="A0A9X3TP98"/>
<dbReference type="Proteomes" id="UP001151071">
    <property type="component" value="Unassembled WGS sequence"/>
</dbReference>
<comment type="caution">
    <text evidence="1">The sequence shown here is derived from an EMBL/GenBank/DDBJ whole genome shotgun (WGS) entry which is preliminary data.</text>
</comment>
<organism evidence="1 2">
    <name type="scientific">Brevibacillus thermoruber</name>
    <dbReference type="NCBI Taxonomy" id="33942"/>
    <lineage>
        <taxon>Bacteria</taxon>
        <taxon>Bacillati</taxon>
        <taxon>Bacillota</taxon>
        <taxon>Bacilli</taxon>
        <taxon>Bacillales</taxon>
        <taxon>Paenibacillaceae</taxon>
        <taxon>Brevibacillus</taxon>
    </lineage>
</organism>
<dbReference type="RefSeq" id="WP_271139837.1">
    <property type="nucleotide sequence ID" value="NZ_JAPYYP010000006.1"/>
</dbReference>